<comment type="caution">
    <text evidence="1">The sequence shown here is derived from an EMBL/GenBank/DDBJ whole genome shotgun (WGS) entry which is preliminary data.</text>
</comment>
<dbReference type="EMBL" id="CASHSV030000024">
    <property type="protein sequence ID" value="CAJ2639633.1"/>
    <property type="molecule type" value="Genomic_DNA"/>
</dbReference>
<evidence type="ECO:0000313" key="1">
    <source>
        <dbReference type="EMBL" id="CAJ2639633.1"/>
    </source>
</evidence>
<organism evidence="1 2">
    <name type="scientific">Trifolium pratense</name>
    <name type="common">Red clover</name>
    <dbReference type="NCBI Taxonomy" id="57577"/>
    <lineage>
        <taxon>Eukaryota</taxon>
        <taxon>Viridiplantae</taxon>
        <taxon>Streptophyta</taxon>
        <taxon>Embryophyta</taxon>
        <taxon>Tracheophyta</taxon>
        <taxon>Spermatophyta</taxon>
        <taxon>Magnoliopsida</taxon>
        <taxon>eudicotyledons</taxon>
        <taxon>Gunneridae</taxon>
        <taxon>Pentapetalae</taxon>
        <taxon>rosids</taxon>
        <taxon>fabids</taxon>
        <taxon>Fabales</taxon>
        <taxon>Fabaceae</taxon>
        <taxon>Papilionoideae</taxon>
        <taxon>50 kb inversion clade</taxon>
        <taxon>NPAAA clade</taxon>
        <taxon>Hologalegina</taxon>
        <taxon>IRL clade</taxon>
        <taxon>Trifolieae</taxon>
        <taxon>Trifolium</taxon>
    </lineage>
</organism>
<reference evidence="1" key="1">
    <citation type="submission" date="2023-10" db="EMBL/GenBank/DDBJ databases">
        <authorList>
            <person name="Rodriguez Cubillos JULIANA M."/>
            <person name="De Vega J."/>
        </authorList>
    </citation>
    <scope>NUCLEOTIDE SEQUENCE</scope>
</reference>
<protein>
    <submittedName>
        <fullName evidence="1">Uncharacterized protein</fullName>
    </submittedName>
</protein>
<gene>
    <name evidence="1" type="ORF">MILVUS5_LOCUS9626</name>
</gene>
<dbReference type="Proteomes" id="UP001177021">
    <property type="component" value="Unassembled WGS sequence"/>
</dbReference>
<keyword evidence="2" id="KW-1185">Reference proteome</keyword>
<proteinExistence type="predicted"/>
<sequence length="297" mass="34196">MEKEDKHFLLQPLLPHFNPSSYEINQNKDYNTTNTTNNPKFLIQNNNIIHRILLVLFVALISIWANYEASKTFDIHIVNDTKDTLAGRRFTLFYISNDKGTRILLNTSTFVEQILYPNSNNNNIKNKKIIKSVTLRLTGQNLNTTTLVTADEKNIKSYVIEISPVLFEDENFNNMAIVVAIQRAMARVWLWDGRSKAPPRLLDGMAEYIADLAGFHHERLSGGVGGLPECEVGRDLWWKDKDPTHVARLLHYCENYEKGFFQRLNEAMRDTWHDRMVDGVLGLKATKLCGLYNSSYL</sequence>
<evidence type="ECO:0000313" key="2">
    <source>
        <dbReference type="Proteomes" id="UP001177021"/>
    </source>
</evidence>
<name>A0ACB0J3X6_TRIPR</name>
<accession>A0ACB0J3X6</accession>